<comment type="caution">
    <text evidence="1">The sequence shown here is derived from an EMBL/GenBank/DDBJ whole genome shotgun (WGS) entry which is preliminary data.</text>
</comment>
<organism evidence="1 2">
    <name type="scientific">Leptospira noguchii serovar Panama str. CZ214</name>
    <dbReference type="NCBI Taxonomy" id="1001595"/>
    <lineage>
        <taxon>Bacteria</taxon>
        <taxon>Pseudomonadati</taxon>
        <taxon>Spirochaetota</taxon>
        <taxon>Spirochaetia</taxon>
        <taxon>Leptospirales</taxon>
        <taxon>Leptospiraceae</taxon>
        <taxon>Leptospira</taxon>
    </lineage>
</organism>
<dbReference type="EMBL" id="AKWY02000022">
    <property type="protein sequence ID" value="EQA71175.1"/>
    <property type="molecule type" value="Genomic_DNA"/>
</dbReference>
<proteinExistence type="predicted"/>
<protein>
    <submittedName>
        <fullName evidence="1">Uncharacterized protein</fullName>
    </submittedName>
</protein>
<dbReference type="AlphaFoldDB" id="T0FNV0"/>
<gene>
    <name evidence="1" type="ORF">LEP1GSC059_1278</name>
</gene>
<sequence>MPSKMLPNTIFTIIDKLKKTVKVNHFFVRINSSIFLLLVL</sequence>
<evidence type="ECO:0000313" key="1">
    <source>
        <dbReference type="EMBL" id="EQA71175.1"/>
    </source>
</evidence>
<evidence type="ECO:0000313" key="2">
    <source>
        <dbReference type="Proteomes" id="UP000015442"/>
    </source>
</evidence>
<accession>T0FNV0</accession>
<dbReference type="Proteomes" id="UP000015442">
    <property type="component" value="Unassembled WGS sequence"/>
</dbReference>
<name>T0FNV0_9LEPT</name>
<reference evidence="1 2" key="1">
    <citation type="submission" date="2013-05" db="EMBL/GenBank/DDBJ databases">
        <authorList>
            <person name="Harkins D.M."/>
            <person name="Durkin A.S."/>
            <person name="Brinkac L.M."/>
            <person name="Haft D.H."/>
            <person name="Selengut J.D."/>
            <person name="Sanka R."/>
            <person name="DePew J."/>
            <person name="Purushe J."/>
            <person name="Hartskeerl R.A."/>
            <person name="Ahmed A."/>
            <person name="van der Linden H."/>
            <person name="Goris M.G.A."/>
            <person name="Vinetz J.M."/>
            <person name="Sutton G.G."/>
            <person name="Nierman W.C."/>
            <person name="Fouts D.E."/>
        </authorList>
    </citation>
    <scope>NUCLEOTIDE SEQUENCE [LARGE SCALE GENOMIC DNA]</scope>
    <source>
        <strain evidence="1 2">CZ214</strain>
    </source>
</reference>